<evidence type="ECO:0000313" key="1">
    <source>
        <dbReference type="EMBL" id="KRR19468.1"/>
    </source>
</evidence>
<dbReference type="AlphaFoldDB" id="A0A0R3MHT1"/>
<sequence length="143" mass="15543">MGRKTSSEKLLIIRLLVSLIIAVVTILVDQAHAQPSEPPGTLSGTFVVPPSSELAAACHKGFAPLRDEAERRGRLVKAASERKAPRDEACQLIGSFREAELRMIRYVDANSAKCGLQDIATRLKAGRAKTEEMHRRLCAVPGV</sequence>
<reference evidence="1 2" key="1">
    <citation type="submission" date="2014-03" db="EMBL/GenBank/DDBJ databases">
        <title>Bradyrhizobium valentinum sp. nov., isolated from effective nodules of Lupinus mariae-josephae, a lupine endemic of basic-lime soils in Eastern Spain.</title>
        <authorList>
            <person name="Duran D."/>
            <person name="Rey L."/>
            <person name="Navarro A."/>
            <person name="Busquets A."/>
            <person name="Imperial J."/>
            <person name="Ruiz-Argueso T."/>
        </authorList>
    </citation>
    <scope>NUCLEOTIDE SEQUENCE [LARGE SCALE GENOMIC DNA]</scope>
    <source>
        <strain evidence="1 2">CCBAU 23086</strain>
    </source>
</reference>
<name>A0A0R3MHT1_9BRAD</name>
<dbReference type="Proteomes" id="UP000051660">
    <property type="component" value="Unassembled WGS sequence"/>
</dbReference>
<evidence type="ECO:0000313" key="2">
    <source>
        <dbReference type="Proteomes" id="UP000051660"/>
    </source>
</evidence>
<proteinExistence type="predicted"/>
<comment type="caution">
    <text evidence="1">The sequence shown here is derived from an EMBL/GenBank/DDBJ whole genome shotgun (WGS) entry which is preliminary data.</text>
</comment>
<gene>
    <name evidence="1" type="ORF">CQ14_16710</name>
</gene>
<dbReference type="EMBL" id="LLYB01000094">
    <property type="protein sequence ID" value="KRR19468.1"/>
    <property type="molecule type" value="Genomic_DNA"/>
</dbReference>
<protein>
    <submittedName>
        <fullName evidence="1">Uncharacterized protein</fullName>
    </submittedName>
</protein>
<accession>A0A0R3MHT1</accession>
<organism evidence="1 2">
    <name type="scientific">Bradyrhizobium lablabi</name>
    <dbReference type="NCBI Taxonomy" id="722472"/>
    <lineage>
        <taxon>Bacteria</taxon>
        <taxon>Pseudomonadati</taxon>
        <taxon>Pseudomonadota</taxon>
        <taxon>Alphaproteobacteria</taxon>
        <taxon>Hyphomicrobiales</taxon>
        <taxon>Nitrobacteraceae</taxon>
        <taxon>Bradyrhizobium</taxon>
    </lineage>
</organism>